<accession>A0A1H4AQP7</accession>
<name>A0A1H4AQP7_9BACT</name>
<sequence>MRLNWLIIIVTVAAELITPRSVSGQQNPNFGDTYQLLCRFIDTALIPMKAGSSSLAFSLRAEVDKGGTLVKVDCSTNLAASLKPRLFKMKDLSINWNKFTGKTGKYYVVIPVYFSVEHASGKILMNSRTEFTNGFYFDDGDLFDNKTLNNYYFLKPVYLQRYF</sequence>
<protein>
    <submittedName>
        <fullName evidence="1">Uncharacterized protein</fullName>
    </submittedName>
</protein>
<organism evidence="1 2">
    <name type="scientific">Chitinophaga terrae</name>
    <name type="common">ex Kim and Jung 2007</name>
    <dbReference type="NCBI Taxonomy" id="408074"/>
    <lineage>
        <taxon>Bacteria</taxon>
        <taxon>Pseudomonadati</taxon>
        <taxon>Bacteroidota</taxon>
        <taxon>Chitinophagia</taxon>
        <taxon>Chitinophagales</taxon>
        <taxon>Chitinophagaceae</taxon>
        <taxon>Chitinophaga</taxon>
    </lineage>
</organism>
<evidence type="ECO:0000313" key="2">
    <source>
        <dbReference type="Proteomes" id="UP000199656"/>
    </source>
</evidence>
<evidence type="ECO:0000313" key="1">
    <source>
        <dbReference type="EMBL" id="SEA38108.1"/>
    </source>
</evidence>
<dbReference type="RefSeq" id="WP_139170024.1">
    <property type="nucleotide sequence ID" value="NZ_BKAT01000009.1"/>
</dbReference>
<dbReference type="OrthoDB" id="663389at2"/>
<dbReference type="Proteomes" id="UP000199656">
    <property type="component" value="Unassembled WGS sequence"/>
</dbReference>
<dbReference type="AlphaFoldDB" id="A0A1H4AQP7"/>
<keyword evidence="2" id="KW-1185">Reference proteome</keyword>
<reference evidence="2" key="1">
    <citation type="submission" date="2016-10" db="EMBL/GenBank/DDBJ databases">
        <authorList>
            <person name="Varghese N."/>
            <person name="Submissions S."/>
        </authorList>
    </citation>
    <scope>NUCLEOTIDE SEQUENCE [LARGE SCALE GENOMIC DNA]</scope>
    <source>
        <strain evidence="2">DSM 23920</strain>
    </source>
</reference>
<gene>
    <name evidence="1" type="ORF">SAMN05660909_01711</name>
</gene>
<proteinExistence type="predicted"/>
<dbReference type="EMBL" id="FNRL01000006">
    <property type="protein sequence ID" value="SEA38108.1"/>
    <property type="molecule type" value="Genomic_DNA"/>
</dbReference>